<protein>
    <submittedName>
        <fullName evidence="1">Uncharacterized protein</fullName>
    </submittedName>
</protein>
<gene>
    <name evidence="1" type="ORF">g.24483</name>
</gene>
<dbReference type="AlphaFoldDB" id="A0A146LTM0"/>
<organism evidence="1">
    <name type="scientific">Lygus hesperus</name>
    <name type="common">Western plant bug</name>
    <dbReference type="NCBI Taxonomy" id="30085"/>
    <lineage>
        <taxon>Eukaryota</taxon>
        <taxon>Metazoa</taxon>
        <taxon>Ecdysozoa</taxon>
        <taxon>Arthropoda</taxon>
        <taxon>Hexapoda</taxon>
        <taxon>Insecta</taxon>
        <taxon>Pterygota</taxon>
        <taxon>Neoptera</taxon>
        <taxon>Paraneoptera</taxon>
        <taxon>Hemiptera</taxon>
        <taxon>Heteroptera</taxon>
        <taxon>Panheteroptera</taxon>
        <taxon>Cimicomorpha</taxon>
        <taxon>Miridae</taxon>
        <taxon>Mirini</taxon>
        <taxon>Lygus</taxon>
    </lineage>
</organism>
<accession>A0A146LTM0</accession>
<sequence length="124" mass="14567">MNNRLKSCDVFQEILRHQYEFFQNNLLQYHQTGSSCWDTWTQLLFLFTQSTVPQHYRIRVLREVFNTVPKAACVLVANSKTRILDITAYTGFGVAELKILQHLAEQSVLFNALLQKLDMRTSRR</sequence>
<name>A0A146LTM0_LYGHE</name>
<dbReference type="EMBL" id="GDHC01007538">
    <property type="protein sequence ID" value="JAQ11091.1"/>
    <property type="molecule type" value="Transcribed_RNA"/>
</dbReference>
<reference evidence="1" key="1">
    <citation type="journal article" date="2016" name="Gigascience">
        <title>De novo construction of an expanded transcriptome assembly for the western tarnished plant bug, Lygus hesperus.</title>
        <authorList>
            <person name="Tassone E.E."/>
            <person name="Geib S.M."/>
            <person name="Hall B."/>
            <person name="Fabrick J.A."/>
            <person name="Brent C.S."/>
            <person name="Hull J.J."/>
        </authorList>
    </citation>
    <scope>NUCLEOTIDE SEQUENCE</scope>
</reference>
<evidence type="ECO:0000313" key="1">
    <source>
        <dbReference type="EMBL" id="JAQ11091.1"/>
    </source>
</evidence>
<proteinExistence type="predicted"/>